<evidence type="ECO:0000313" key="2">
    <source>
        <dbReference type="EMBL" id="QLH62427.1"/>
    </source>
</evidence>
<feature type="chain" id="PRO_5030002387" evidence="1">
    <location>
        <begin position="18"/>
        <end position="232"/>
    </location>
</feature>
<dbReference type="SMART" id="SM00671">
    <property type="entry name" value="SEL1"/>
    <property type="match status" value="4"/>
</dbReference>
<dbReference type="SUPFAM" id="SSF81901">
    <property type="entry name" value="HCP-like"/>
    <property type="match status" value="1"/>
</dbReference>
<dbReference type="Gene3D" id="1.25.40.740">
    <property type="match status" value="1"/>
</dbReference>
<dbReference type="Pfam" id="PF08238">
    <property type="entry name" value="Sel1"/>
    <property type="match status" value="4"/>
</dbReference>
<dbReference type="InterPro" id="IPR050767">
    <property type="entry name" value="Sel1_AlgK"/>
</dbReference>
<gene>
    <name evidence="2" type="ORF">SYMBAF_05050</name>
</gene>
<dbReference type="PANTHER" id="PTHR11102:SF160">
    <property type="entry name" value="ERAD-ASSOCIATED E3 UBIQUITIN-PROTEIN LIGASE COMPONENT HRD3"/>
    <property type="match status" value="1"/>
</dbReference>
<dbReference type="Gene3D" id="1.25.40.10">
    <property type="entry name" value="Tetratricopeptide repeat domain"/>
    <property type="match status" value="1"/>
</dbReference>
<dbReference type="AlphaFoldDB" id="A0A068ZC51"/>
<reference evidence="2 3" key="1">
    <citation type="journal article" date="2014" name="Genome Announc.">
        <title>Whole-Genome Sequence of Serratia symbiotica Strain CWBI-2.3T, a Free-Living Symbiont of the Black Bean Aphid Aphis fabae.</title>
        <authorList>
            <person name="Foray V."/>
            <person name="Grigorescu A.S."/>
            <person name="Sabri A."/>
            <person name="Haubruge E."/>
            <person name="Lognay G."/>
            <person name="Francis F."/>
            <person name="Fauconnier M.L."/>
            <person name="Hance T."/>
            <person name="Thonart P."/>
        </authorList>
    </citation>
    <scope>NUCLEOTIDE SEQUENCE [LARGE SCALE GENOMIC DNA]</scope>
    <source>
        <strain evidence="2">CWBI-2.3</strain>
    </source>
</reference>
<proteinExistence type="predicted"/>
<dbReference type="InterPro" id="IPR011990">
    <property type="entry name" value="TPR-like_helical_dom_sf"/>
</dbReference>
<dbReference type="GeneID" id="93735884"/>
<dbReference type="RefSeq" id="WP_040266338.1">
    <property type="nucleotide sequence ID" value="NZ_CP050855.1"/>
</dbReference>
<dbReference type="InterPro" id="IPR006597">
    <property type="entry name" value="Sel1-like"/>
</dbReference>
<dbReference type="EMBL" id="CP050855">
    <property type="protein sequence ID" value="QLH62427.1"/>
    <property type="molecule type" value="Genomic_DNA"/>
</dbReference>
<dbReference type="STRING" id="138074.SYMBAF_60015"/>
<protein>
    <submittedName>
        <fullName evidence="2">Sel1 repeat family protein</fullName>
    </submittedName>
</protein>
<feature type="signal peptide" evidence="1">
    <location>
        <begin position="1"/>
        <end position="17"/>
    </location>
</feature>
<dbReference type="PANTHER" id="PTHR11102">
    <property type="entry name" value="SEL-1-LIKE PROTEIN"/>
    <property type="match status" value="1"/>
</dbReference>
<evidence type="ECO:0000313" key="3">
    <source>
        <dbReference type="Proteomes" id="UP000042738"/>
    </source>
</evidence>
<sequence>MQRIFILFLLSIAAAWAQTPESPYLQNAQVGDRRAQYYLADTLFSAGEYQHAEDWATKSSAQGDMDALALLAQLKISGTVVAFQKAKSLAEQSVELGSKRGEVILARILTNTQAGKPNYPRAIKLLESASQDIENDSAVDAQMFLGLIYANGVGVAQDNEKATFWFKRSSSLSRSGYAEYWAGMIFLIGEKGFITINKLRALQWLNLSCLEGYDTGCEAFEQLRAPAEQSRK</sequence>
<name>A0A068ZC51_9GAMM</name>
<accession>A0A068ZC51</accession>
<organism evidence="2 3">
    <name type="scientific">Serratia symbiotica</name>
    <dbReference type="NCBI Taxonomy" id="138074"/>
    <lineage>
        <taxon>Bacteria</taxon>
        <taxon>Pseudomonadati</taxon>
        <taxon>Pseudomonadota</taxon>
        <taxon>Gammaproteobacteria</taxon>
        <taxon>Enterobacterales</taxon>
        <taxon>Yersiniaceae</taxon>
        <taxon>Serratia</taxon>
    </lineage>
</organism>
<dbReference type="Proteomes" id="UP000042738">
    <property type="component" value="Chromosome"/>
</dbReference>
<keyword evidence="1" id="KW-0732">Signal</keyword>
<evidence type="ECO:0000256" key="1">
    <source>
        <dbReference type="SAM" id="SignalP"/>
    </source>
</evidence>